<organism evidence="1">
    <name type="scientific">Fagus sylvatica</name>
    <name type="common">Beechnut</name>
    <dbReference type="NCBI Taxonomy" id="28930"/>
    <lineage>
        <taxon>Eukaryota</taxon>
        <taxon>Viridiplantae</taxon>
        <taxon>Streptophyta</taxon>
        <taxon>Embryophyta</taxon>
        <taxon>Tracheophyta</taxon>
        <taxon>Spermatophyta</taxon>
        <taxon>Magnoliopsida</taxon>
        <taxon>eudicotyledons</taxon>
        <taxon>Gunneridae</taxon>
        <taxon>Pentapetalae</taxon>
        <taxon>rosids</taxon>
        <taxon>fabids</taxon>
        <taxon>Fagales</taxon>
        <taxon>Fagaceae</taxon>
        <taxon>Fagus</taxon>
    </lineage>
</organism>
<evidence type="ECO:0000313" key="1">
    <source>
        <dbReference type="EMBL" id="SPD13228.1"/>
    </source>
</evidence>
<name>A0A2N9HMP1_FAGSY</name>
<proteinExistence type="predicted"/>
<dbReference type="EMBL" id="OIVN01003735">
    <property type="protein sequence ID" value="SPD13228.1"/>
    <property type="molecule type" value="Genomic_DNA"/>
</dbReference>
<accession>A0A2N9HMP1</accession>
<gene>
    <name evidence="1" type="ORF">FSB_LOCUS41110</name>
</gene>
<dbReference type="AlphaFoldDB" id="A0A2N9HMP1"/>
<protein>
    <submittedName>
        <fullName evidence="1">Uncharacterized protein</fullName>
    </submittedName>
</protein>
<sequence length="228" mass="25379">MAHGSQPHLHRLRTSTVSLPLRYHNLHRLTTSAISQPSWSQDLHRLMTSAISRPPPSHDLSAHPPPRGREIVIGKVRSGTRDPPPSFCAASTALSPSVEPPSPPAFTPPFCLPSALPPPFLSFSLNRLYLRFLLSFAGVFRRLETPMLLAFLFLSFVNKICVLIPGQALFKEPLYPNRFASDALDNLIRLLCSSLLGWDYVSKPLVAPDIYCCCCSSHLQECYQVLCF</sequence>
<reference evidence="1" key="1">
    <citation type="submission" date="2018-02" db="EMBL/GenBank/DDBJ databases">
        <authorList>
            <person name="Cohen D.B."/>
            <person name="Kent A.D."/>
        </authorList>
    </citation>
    <scope>NUCLEOTIDE SEQUENCE</scope>
</reference>